<evidence type="ECO:0000256" key="10">
    <source>
        <dbReference type="SAM" id="MobiDB-lite"/>
    </source>
</evidence>
<evidence type="ECO:0000256" key="7">
    <source>
        <dbReference type="ARBA" id="ARBA00023128"/>
    </source>
</evidence>
<gene>
    <name evidence="11" type="ORF">BS47DRAFT_1481719</name>
</gene>
<dbReference type="Pfam" id="PF08294">
    <property type="entry name" value="TIM21"/>
    <property type="match status" value="1"/>
</dbReference>
<feature type="compositionally biased region" description="Low complexity" evidence="10">
    <location>
        <begin position="263"/>
        <end position="279"/>
    </location>
</feature>
<keyword evidence="8 9" id="KW-0472">Membrane</keyword>
<feature type="region of interest" description="Disordered" evidence="10">
    <location>
        <begin position="260"/>
        <end position="286"/>
    </location>
</feature>
<evidence type="ECO:0000313" key="11">
    <source>
        <dbReference type="EMBL" id="KAF9519813.1"/>
    </source>
</evidence>
<protein>
    <recommendedName>
        <fullName evidence="3 9">Mitochondrial import inner membrane translocase subunit Tim21</fullName>
    </recommendedName>
</protein>
<keyword evidence="12" id="KW-1185">Reference proteome</keyword>
<dbReference type="InterPro" id="IPR013261">
    <property type="entry name" value="Tim21"/>
</dbReference>
<comment type="subunit">
    <text evidence="9">Component of the TIM23 complex.</text>
</comment>
<evidence type="ECO:0000256" key="5">
    <source>
        <dbReference type="ARBA" id="ARBA00022946"/>
    </source>
</evidence>
<keyword evidence="9" id="KW-0653">Protein transport</keyword>
<proteinExistence type="inferred from homology"/>
<feature type="region of interest" description="Disordered" evidence="10">
    <location>
        <begin position="47"/>
        <end position="71"/>
    </location>
</feature>
<keyword evidence="4 9" id="KW-0812">Transmembrane</keyword>
<evidence type="ECO:0000256" key="2">
    <source>
        <dbReference type="ARBA" id="ARBA00010867"/>
    </source>
</evidence>
<dbReference type="GO" id="GO:0030150">
    <property type="term" value="P:protein import into mitochondrial matrix"/>
    <property type="evidence" value="ECO:0007669"/>
    <property type="project" value="UniProtKB-UniRule"/>
</dbReference>
<comment type="caution">
    <text evidence="11">The sequence shown here is derived from an EMBL/GenBank/DDBJ whole genome shotgun (WGS) entry which is preliminary data.</text>
</comment>
<dbReference type="Proteomes" id="UP000886523">
    <property type="component" value="Unassembled WGS sequence"/>
</dbReference>
<keyword evidence="9" id="KW-0813">Transport</keyword>
<keyword evidence="5" id="KW-0809">Transit peptide</keyword>
<comment type="subcellular location">
    <subcellularLocation>
        <location evidence="9">Mitochondrion inner membrane</location>
        <topology evidence="9">Single-pass membrane protein</topology>
    </subcellularLocation>
    <subcellularLocation>
        <location evidence="1">Mitochondrion membrane</location>
        <topology evidence="1">Single-pass membrane protein</topology>
    </subcellularLocation>
</comment>
<comment type="similarity">
    <text evidence="2 9">Belongs to the TIM21 family.</text>
</comment>
<sequence length="377" mass="42044">MACRSLSRIYLRVNSRTQRTSIRIGSLYLPRYYATHRDTPSSLLAQQLGRTSGSPNNLGGTGSSGDSVGPFPLGVQPLNLGRTREKVTPWNELTPSGKVLRTTARATNFTVILLGAGLSTVLVYALATELFAKNSPTVLYGDACDRIRASSAVIAHLPPPLSFHTTPPSPLPPRHRNRHPQSHLAVDSKGVEHLLLHFWITSSHSKDVHPPTSTWWEWFTGDWDWEWNRARIEENATFLKARMREIWEETKQAAAFVSGMQVPSSPSSSTPNNLPTWTTETDPNASKDKSGWSFLGLFKDVRLGGRGSSRANGGATVSNAHWDSAEVHIDLVKDEKGIFQYRYLLVDIPDSRVRRPIRIMVEKGHGFNERDGVFLWQ</sequence>
<feature type="compositionally biased region" description="Polar residues" evidence="10">
    <location>
        <begin position="47"/>
        <end position="58"/>
    </location>
</feature>
<comment type="function">
    <text evidence="9">Essential component of the TIM23 complex, a complex that mediates the translocation of transit peptide-containing proteins across the mitochondrial inner membrane.</text>
</comment>
<dbReference type="PANTHER" id="PTHR13032">
    <property type="entry name" value="MITOCHONDRIAL IMPORT INNER MEMBRANE TRANSLOCASE SUBUNIT TIM21"/>
    <property type="match status" value="1"/>
</dbReference>
<name>A0A9P6B8R3_9AGAM</name>
<organism evidence="11 12">
    <name type="scientific">Hydnum rufescens UP504</name>
    <dbReference type="NCBI Taxonomy" id="1448309"/>
    <lineage>
        <taxon>Eukaryota</taxon>
        <taxon>Fungi</taxon>
        <taxon>Dikarya</taxon>
        <taxon>Basidiomycota</taxon>
        <taxon>Agaricomycotina</taxon>
        <taxon>Agaricomycetes</taxon>
        <taxon>Cantharellales</taxon>
        <taxon>Hydnaceae</taxon>
        <taxon>Hydnum</taxon>
    </lineage>
</organism>
<evidence type="ECO:0000256" key="6">
    <source>
        <dbReference type="ARBA" id="ARBA00022989"/>
    </source>
</evidence>
<evidence type="ECO:0000256" key="9">
    <source>
        <dbReference type="RuleBase" id="RU367142"/>
    </source>
</evidence>
<reference evidence="11" key="1">
    <citation type="journal article" date="2020" name="Nat. Commun.">
        <title>Large-scale genome sequencing of mycorrhizal fungi provides insights into the early evolution of symbiotic traits.</title>
        <authorList>
            <person name="Miyauchi S."/>
            <person name="Kiss E."/>
            <person name="Kuo A."/>
            <person name="Drula E."/>
            <person name="Kohler A."/>
            <person name="Sanchez-Garcia M."/>
            <person name="Morin E."/>
            <person name="Andreopoulos B."/>
            <person name="Barry K.W."/>
            <person name="Bonito G."/>
            <person name="Buee M."/>
            <person name="Carver A."/>
            <person name="Chen C."/>
            <person name="Cichocki N."/>
            <person name="Clum A."/>
            <person name="Culley D."/>
            <person name="Crous P.W."/>
            <person name="Fauchery L."/>
            <person name="Girlanda M."/>
            <person name="Hayes R.D."/>
            <person name="Keri Z."/>
            <person name="LaButti K."/>
            <person name="Lipzen A."/>
            <person name="Lombard V."/>
            <person name="Magnuson J."/>
            <person name="Maillard F."/>
            <person name="Murat C."/>
            <person name="Nolan M."/>
            <person name="Ohm R.A."/>
            <person name="Pangilinan J."/>
            <person name="Pereira M.F."/>
            <person name="Perotto S."/>
            <person name="Peter M."/>
            <person name="Pfister S."/>
            <person name="Riley R."/>
            <person name="Sitrit Y."/>
            <person name="Stielow J.B."/>
            <person name="Szollosi G."/>
            <person name="Zifcakova L."/>
            <person name="Stursova M."/>
            <person name="Spatafora J.W."/>
            <person name="Tedersoo L."/>
            <person name="Vaario L.M."/>
            <person name="Yamada A."/>
            <person name="Yan M."/>
            <person name="Wang P."/>
            <person name="Xu J."/>
            <person name="Bruns T."/>
            <person name="Baldrian P."/>
            <person name="Vilgalys R."/>
            <person name="Dunand C."/>
            <person name="Henrissat B."/>
            <person name="Grigoriev I.V."/>
            <person name="Hibbett D."/>
            <person name="Nagy L.G."/>
            <person name="Martin F.M."/>
        </authorList>
    </citation>
    <scope>NUCLEOTIDE SEQUENCE</scope>
    <source>
        <strain evidence="11">UP504</strain>
    </source>
</reference>
<keyword evidence="6 9" id="KW-1133">Transmembrane helix</keyword>
<keyword evidence="7 9" id="KW-0496">Mitochondrion</keyword>
<evidence type="ECO:0000256" key="8">
    <source>
        <dbReference type="ARBA" id="ARBA00023136"/>
    </source>
</evidence>
<evidence type="ECO:0000313" key="12">
    <source>
        <dbReference type="Proteomes" id="UP000886523"/>
    </source>
</evidence>
<keyword evidence="9" id="KW-0811">Translocation</keyword>
<feature type="transmembrane region" description="Helical" evidence="9">
    <location>
        <begin position="106"/>
        <end position="127"/>
    </location>
</feature>
<evidence type="ECO:0000256" key="4">
    <source>
        <dbReference type="ARBA" id="ARBA00022692"/>
    </source>
</evidence>
<dbReference type="AlphaFoldDB" id="A0A9P6B8R3"/>
<dbReference type="GO" id="GO:0005744">
    <property type="term" value="C:TIM23 mitochondrial import inner membrane translocase complex"/>
    <property type="evidence" value="ECO:0007669"/>
    <property type="project" value="UniProtKB-UniRule"/>
</dbReference>
<accession>A0A9P6B8R3</accession>
<dbReference type="InterPro" id="IPR038552">
    <property type="entry name" value="Tim21_IMS_sf"/>
</dbReference>
<keyword evidence="9" id="KW-0999">Mitochondrion inner membrane</keyword>
<dbReference type="PANTHER" id="PTHR13032:SF6">
    <property type="entry name" value="MITOCHONDRIAL IMPORT INNER MEMBRANE TRANSLOCASE SUBUNIT TIM21"/>
    <property type="match status" value="1"/>
</dbReference>
<evidence type="ECO:0000256" key="3">
    <source>
        <dbReference type="ARBA" id="ARBA00020726"/>
    </source>
</evidence>
<dbReference type="EMBL" id="MU128915">
    <property type="protein sequence ID" value="KAF9519813.1"/>
    <property type="molecule type" value="Genomic_DNA"/>
</dbReference>
<dbReference type="OrthoDB" id="436405at2759"/>
<dbReference type="Gene3D" id="3.10.450.320">
    <property type="entry name" value="Mitochondrial import inner membrane translocase subunit Tim21"/>
    <property type="match status" value="1"/>
</dbReference>
<evidence type="ECO:0000256" key="1">
    <source>
        <dbReference type="ARBA" id="ARBA00004304"/>
    </source>
</evidence>